<protein>
    <submittedName>
        <fullName evidence="2">Uncharacterized protein</fullName>
    </submittedName>
</protein>
<organism evidence="2 3">
    <name type="scientific">Sporothrix stenoceras</name>
    <dbReference type="NCBI Taxonomy" id="5173"/>
    <lineage>
        <taxon>Eukaryota</taxon>
        <taxon>Fungi</taxon>
        <taxon>Dikarya</taxon>
        <taxon>Ascomycota</taxon>
        <taxon>Pezizomycotina</taxon>
        <taxon>Sordariomycetes</taxon>
        <taxon>Sordariomycetidae</taxon>
        <taxon>Ophiostomatales</taxon>
        <taxon>Ophiostomataceae</taxon>
        <taxon>Sporothrix</taxon>
    </lineage>
</organism>
<dbReference type="EMBL" id="JAWCUI010000014">
    <property type="protein sequence ID" value="KAL1898822.1"/>
    <property type="molecule type" value="Genomic_DNA"/>
</dbReference>
<dbReference type="Proteomes" id="UP001583186">
    <property type="component" value="Unassembled WGS sequence"/>
</dbReference>
<sequence length="714" mass="76812">MAELLADPPAVAIVEEVDLTLDVAAATAAEDFDFDLGGGAELKRDDGDGPSSSLTKIEIGPDPDEINYEEEAAAGHDDAVPEPEQNDAPAAHDEGADEIDYEDTEVHAATTAAHEEDDRDAAQSHDIDASEHHDASGEHSNDIDFGFDDDGGDSHAEHGEDHGEHDHHGENDHGEYDQEDDGSHQHDEEDEDKEMAESRADDAEDEEDEDEGNDENRPQHIELDHDDSDGSGHGYDDDDEDNESVLSLGTLQSFYPVSTFDVIVTWGDQVCPLFKTPGVEDPDSFYLDDYEAMNYPLSKFLQTIRSSISNWVRSSDEILLRVDELGLEFGETTTEALLSQVTFHNLLALHNTLVKNDDAEATKGVHITLSTRSNCLLRLKDLVGGAGSGRGLSAFPSATSRADDSSDDSGEADADSDDSSPDGGDAEEPDEIVEEDDDEEIEDEIEEEDVEEDVEMARSLDEEESIASQNFADAVVKEAVRSELDTPTADEDADAQEEADYISYTHDEVDDSVEGVHLGPDGVTDLPTPHADVGDEFEFATAEDNLIDGLAADEAKLDQVDDLDLLEDINDAGDIVSHDQEGGAVVDTADLEGGQQENPEDDFLDLSGDIDDTAASAATLEAGNKADDLDTSATATLDNDEIDYEDSGATNGNKAEATADTVVDEIDWDVEIKNTAPADATETSPNASGKRTREVDETGDALLDDVPGEPPLKK</sequence>
<feature type="region of interest" description="Disordered" evidence="1">
    <location>
        <begin position="512"/>
        <end position="532"/>
    </location>
</feature>
<comment type="caution">
    <text evidence="2">The sequence shown here is derived from an EMBL/GenBank/DDBJ whole genome shotgun (WGS) entry which is preliminary data.</text>
</comment>
<feature type="compositionally biased region" description="Basic and acidic residues" evidence="1">
    <location>
        <begin position="214"/>
        <end position="223"/>
    </location>
</feature>
<proteinExistence type="predicted"/>
<feature type="region of interest" description="Disordered" evidence="1">
    <location>
        <begin position="31"/>
        <end position="243"/>
    </location>
</feature>
<dbReference type="InterPro" id="IPR018822">
    <property type="entry name" value="UPF0646"/>
</dbReference>
<accession>A0ABR3ZEU9</accession>
<feature type="region of interest" description="Disordered" evidence="1">
    <location>
        <begin position="390"/>
        <end position="471"/>
    </location>
</feature>
<evidence type="ECO:0000313" key="3">
    <source>
        <dbReference type="Proteomes" id="UP001583186"/>
    </source>
</evidence>
<evidence type="ECO:0000256" key="1">
    <source>
        <dbReference type="SAM" id="MobiDB-lite"/>
    </source>
</evidence>
<evidence type="ECO:0000313" key="2">
    <source>
        <dbReference type="EMBL" id="KAL1898822.1"/>
    </source>
</evidence>
<feature type="compositionally biased region" description="Acidic residues" evidence="1">
    <location>
        <begin position="405"/>
        <end position="454"/>
    </location>
</feature>
<feature type="region of interest" description="Disordered" evidence="1">
    <location>
        <begin position="574"/>
        <end position="608"/>
    </location>
</feature>
<feature type="compositionally biased region" description="Basic and acidic residues" evidence="1">
    <location>
        <begin position="152"/>
        <end position="187"/>
    </location>
</feature>
<name>A0ABR3ZEU9_9PEZI</name>
<feature type="compositionally biased region" description="Acidic residues" evidence="1">
    <location>
        <begin position="697"/>
        <end position="707"/>
    </location>
</feature>
<feature type="compositionally biased region" description="Basic and acidic residues" evidence="1">
    <location>
        <begin position="113"/>
        <end position="142"/>
    </location>
</feature>
<keyword evidence="3" id="KW-1185">Reference proteome</keyword>
<feature type="compositionally biased region" description="Acidic residues" evidence="1">
    <location>
        <begin position="202"/>
        <end position="213"/>
    </location>
</feature>
<dbReference type="Pfam" id="PF10336">
    <property type="entry name" value="DUF2420"/>
    <property type="match status" value="1"/>
</dbReference>
<gene>
    <name evidence="2" type="ORF">Sste5346_003232</name>
</gene>
<feature type="region of interest" description="Disordered" evidence="1">
    <location>
        <begin position="621"/>
        <end position="714"/>
    </location>
</feature>
<feature type="compositionally biased region" description="Acidic residues" evidence="1">
    <location>
        <begin position="61"/>
        <end position="72"/>
    </location>
</feature>
<reference evidence="2 3" key="1">
    <citation type="journal article" date="2024" name="IMA Fungus">
        <title>IMA Genome - F19 : A genome assembly and annotation guide to empower mycologists, including annotated draft genome sequences of Ceratocystis pirilliformis, Diaporthe australafricana, Fusarium ophioides, Paecilomyces lecythidis, and Sporothrix stenoceras.</title>
        <authorList>
            <person name="Aylward J."/>
            <person name="Wilson A.M."/>
            <person name="Visagie C.M."/>
            <person name="Spraker J."/>
            <person name="Barnes I."/>
            <person name="Buitendag C."/>
            <person name="Ceriani C."/>
            <person name="Del Mar Angel L."/>
            <person name="du Plessis D."/>
            <person name="Fuchs T."/>
            <person name="Gasser K."/>
            <person name="Kramer D."/>
            <person name="Li W."/>
            <person name="Munsamy K."/>
            <person name="Piso A."/>
            <person name="Price J.L."/>
            <person name="Sonnekus B."/>
            <person name="Thomas C."/>
            <person name="van der Nest A."/>
            <person name="van Dijk A."/>
            <person name="van Heerden A."/>
            <person name="van Vuuren N."/>
            <person name="Yilmaz N."/>
            <person name="Duong T.A."/>
            <person name="van der Merwe N.A."/>
            <person name="Wingfield M.J."/>
            <person name="Wingfield B.D."/>
        </authorList>
    </citation>
    <scope>NUCLEOTIDE SEQUENCE [LARGE SCALE GENOMIC DNA]</scope>
    <source>
        <strain evidence="2 3">CMW 5346</strain>
    </source>
</reference>
<feature type="compositionally biased region" description="Acidic residues" evidence="1">
    <location>
        <begin position="598"/>
        <end position="608"/>
    </location>
</feature>